<dbReference type="AlphaFoldDB" id="A0A1A8TPF1"/>
<dbReference type="Proteomes" id="UP000092544">
    <property type="component" value="Unassembled WGS sequence"/>
</dbReference>
<protein>
    <submittedName>
        <fullName evidence="1">Uncharacterized protein</fullName>
    </submittedName>
</protein>
<dbReference type="RefSeq" id="WP_175365318.1">
    <property type="nucleotide sequence ID" value="NZ_FLOB01000009.1"/>
</dbReference>
<keyword evidence="2" id="KW-1185">Reference proteome</keyword>
<sequence>MKKSIRITVKNVSSNNIKKPTSDSSIIISSRKIDQALEKRKKEKNNAEEFTEWK</sequence>
<gene>
    <name evidence="1" type="ORF">MSP8886_03303</name>
</gene>
<dbReference type="EMBL" id="FLOB01000009">
    <property type="protein sequence ID" value="SBS35190.1"/>
    <property type="molecule type" value="Genomic_DNA"/>
</dbReference>
<proteinExistence type="predicted"/>
<organism evidence="1 2">
    <name type="scientific">Marinomonas spartinae</name>
    <dbReference type="NCBI Taxonomy" id="1792290"/>
    <lineage>
        <taxon>Bacteria</taxon>
        <taxon>Pseudomonadati</taxon>
        <taxon>Pseudomonadota</taxon>
        <taxon>Gammaproteobacteria</taxon>
        <taxon>Oceanospirillales</taxon>
        <taxon>Oceanospirillaceae</taxon>
        <taxon>Marinomonas</taxon>
    </lineage>
</organism>
<evidence type="ECO:0000313" key="2">
    <source>
        <dbReference type="Proteomes" id="UP000092544"/>
    </source>
</evidence>
<reference evidence="1 2" key="1">
    <citation type="submission" date="2016-06" db="EMBL/GenBank/DDBJ databases">
        <authorList>
            <person name="Kjaerup R.B."/>
            <person name="Dalgaard T.S."/>
            <person name="Juul-Madsen H.R."/>
        </authorList>
    </citation>
    <scope>NUCLEOTIDE SEQUENCE [LARGE SCALE GENOMIC DNA]</scope>
    <source>
        <strain evidence="1 2">CECT 8886</strain>
    </source>
</reference>
<evidence type="ECO:0000313" key="1">
    <source>
        <dbReference type="EMBL" id="SBS35190.1"/>
    </source>
</evidence>
<dbReference type="STRING" id="1792290.MSP8886_03303"/>
<accession>A0A1A8TPF1</accession>
<name>A0A1A8TPF1_9GAMM</name>